<dbReference type="PROSITE" id="PS51123">
    <property type="entry name" value="OMPA_2"/>
    <property type="match status" value="1"/>
</dbReference>
<organism evidence="7 8">
    <name type="scientific">Chitinophaga pollutisoli</name>
    <dbReference type="NCBI Taxonomy" id="3133966"/>
    <lineage>
        <taxon>Bacteria</taxon>
        <taxon>Pseudomonadati</taxon>
        <taxon>Bacteroidota</taxon>
        <taxon>Chitinophagia</taxon>
        <taxon>Chitinophagales</taxon>
        <taxon>Chitinophagaceae</taxon>
        <taxon>Chitinophaga</taxon>
    </lineage>
</organism>
<evidence type="ECO:0000256" key="5">
    <source>
        <dbReference type="SAM" id="SignalP"/>
    </source>
</evidence>
<keyword evidence="5" id="KW-0732">Signal</keyword>
<name>A0ABZ2YV03_9BACT</name>
<dbReference type="Gene3D" id="3.30.1330.60">
    <property type="entry name" value="OmpA-like domain"/>
    <property type="match status" value="1"/>
</dbReference>
<evidence type="ECO:0000259" key="6">
    <source>
        <dbReference type="PROSITE" id="PS51123"/>
    </source>
</evidence>
<dbReference type="InterPro" id="IPR036737">
    <property type="entry name" value="OmpA-like_sf"/>
</dbReference>
<gene>
    <name evidence="7" type="ORF">WJU16_06590</name>
</gene>
<dbReference type="Proteomes" id="UP001485459">
    <property type="component" value="Chromosome"/>
</dbReference>
<dbReference type="EMBL" id="CP149822">
    <property type="protein sequence ID" value="WZN42701.1"/>
    <property type="molecule type" value="Genomic_DNA"/>
</dbReference>
<dbReference type="InterPro" id="IPR006665">
    <property type="entry name" value="OmpA-like"/>
</dbReference>
<evidence type="ECO:0000256" key="4">
    <source>
        <dbReference type="PROSITE-ProRule" id="PRU00473"/>
    </source>
</evidence>
<dbReference type="InterPro" id="IPR050330">
    <property type="entry name" value="Bact_OuterMem_StrucFunc"/>
</dbReference>
<evidence type="ECO:0000313" key="7">
    <source>
        <dbReference type="EMBL" id="WZN42701.1"/>
    </source>
</evidence>
<reference evidence="8" key="1">
    <citation type="submission" date="2024-03" db="EMBL/GenBank/DDBJ databases">
        <title>Chitinophaga horti sp. nov., isolated from garden soil.</title>
        <authorList>
            <person name="Lee D.S."/>
            <person name="Han D.M."/>
            <person name="Baek J.H."/>
            <person name="Choi D.G."/>
            <person name="Jeon J.H."/>
            <person name="Jeon C.O."/>
        </authorList>
    </citation>
    <scope>NUCLEOTIDE SEQUENCE [LARGE SCALE GENOMIC DNA]</scope>
    <source>
        <strain evidence="8">GPA1</strain>
    </source>
</reference>
<dbReference type="CDD" id="cd07185">
    <property type="entry name" value="OmpA_C-like"/>
    <property type="match status" value="1"/>
</dbReference>
<dbReference type="PRINTS" id="PR01021">
    <property type="entry name" value="OMPADOMAIN"/>
</dbReference>
<proteinExistence type="predicted"/>
<sequence length="178" mass="19995">MTLPFVNLRNLLFLSAIALLASCAASKKSGSSHAYMKKQYKELKKALNDADVSIVEDSLKVIFPNHVLFATNSDVLKDEVRPTFTRFAEVLNKYDKTKILVTGYTDNTGTDQLNNALSEKRAVSGKQLLQENNVAADRMFTWGLGSRHPLATNETEEGRAKNRRIEFVILYNVQPENQ</sequence>
<feature type="domain" description="OmpA-like" evidence="6">
    <location>
        <begin position="56"/>
        <end position="173"/>
    </location>
</feature>
<dbReference type="Pfam" id="PF00691">
    <property type="entry name" value="OmpA"/>
    <property type="match status" value="1"/>
</dbReference>
<protein>
    <submittedName>
        <fullName evidence="7">OmpA family protein</fullName>
    </submittedName>
</protein>
<feature type="chain" id="PRO_5045270480" evidence="5">
    <location>
        <begin position="35"/>
        <end position="178"/>
    </location>
</feature>
<accession>A0ABZ2YV03</accession>
<comment type="subcellular location">
    <subcellularLocation>
        <location evidence="1">Cell outer membrane</location>
    </subcellularLocation>
</comment>
<evidence type="ECO:0000256" key="2">
    <source>
        <dbReference type="ARBA" id="ARBA00023136"/>
    </source>
</evidence>
<dbReference type="InterPro" id="IPR006664">
    <property type="entry name" value="OMP_bac"/>
</dbReference>
<dbReference type="PANTHER" id="PTHR30329">
    <property type="entry name" value="STATOR ELEMENT OF FLAGELLAR MOTOR COMPLEX"/>
    <property type="match status" value="1"/>
</dbReference>
<keyword evidence="2 4" id="KW-0472">Membrane</keyword>
<dbReference type="PANTHER" id="PTHR30329:SF21">
    <property type="entry name" value="LIPOPROTEIN YIAD-RELATED"/>
    <property type="match status" value="1"/>
</dbReference>
<feature type="signal peptide" evidence="5">
    <location>
        <begin position="1"/>
        <end position="34"/>
    </location>
</feature>
<evidence type="ECO:0000256" key="3">
    <source>
        <dbReference type="ARBA" id="ARBA00023237"/>
    </source>
</evidence>
<evidence type="ECO:0000313" key="8">
    <source>
        <dbReference type="Proteomes" id="UP001485459"/>
    </source>
</evidence>
<evidence type="ECO:0000256" key="1">
    <source>
        <dbReference type="ARBA" id="ARBA00004442"/>
    </source>
</evidence>
<dbReference type="RefSeq" id="WP_341837535.1">
    <property type="nucleotide sequence ID" value="NZ_CP149822.1"/>
</dbReference>
<keyword evidence="8" id="KW-1185">Reference proteome</keyword>
<keyword evidence="3" id="KW-0998">Cell outer membrane</keyword>
<dbReference type="SUPFAM" id="SSF103088">
    <property type="entry name" value="OmpA-like"/>
    <property type="match status" value="1"/>
</dbReference>